<evidence type="ECO:0000256" key="1">
    <source>
        <dbReference type="SAM" id="MobiDB-lite"/>
    </source>
</evidence>
<dbReference type="InterPro" id="IPR011990">
    <property type="entry name" value="TPR-like_helical_dom_sf"/>
</dbReference>
<keyword evidence="4" id="KW-1185">Reference proteome</keyword>
<dbReference type="AlphaFoldDB" id="A0A1H8EWZ7"/>
<dbReference type="GO" id="GO:0003676">
    <property type="term" value="F:nucleic acid binding"/>
    <property type="evidence" value="ECO:0007669"/>
    <property type="project" value="InterPro"/>
</dbReference>
<dbReference type="STRING" id="1173111.SAMN05444955_107216"/>
<feature type="domain" description="YprB ribonuclease H-like" evidence="2">
    <location>
        <begin position="91"/>
        <end position="259"/>
    </location>
</feature>
<sequence>MRTLRERLRDYHQGKPSPSAAEPPDVSRCGEMPGFVWMENDWGKYLLGRKVYSLETGEGLYRLGDLYEENVKGLELITRQRIESVGVEDLLFFDTETTGLGTGAGTTIFLYGLGYFREGSFILEQFFLPELSQEPALLADFAKKLEGFKVIVSYNGKGYDWSLVNTRFSLNRLPLPDHLIHGDLLHSARKLWKRRLASCRLQEVEAHCLLIRREGDIQGSLAPEFYFEFLRSRQYQLLEGVFRHNRLDILSLVHLLTHLLRCLGGHADHIHASEKLALGKWFLEAGDVEQGIEWLEKALEDRNLARSLRGEAYRLLAERWKRTKEWEKAVNCWKRWTGESGWDITPFVELAKYYEHHAGNGERALDFTRQAMDVLLNKKMIRRSALIGKQMEELKHRESRLLEKQRKKAPYLELFDSLD</sequence>
<name>A0A1H8EWZ7_9BACL</name>
<dbReference type="Proteomes" id="UP000199695">
    <property type="component" value="Unassembled WGS sequence"/>
</dbReference>
<dbReference type="InterPro" id="IPR012337">
    <property type="entry name" value="RNaseH-like_sf"/>
</dbReference>
<gene>
    <name evidence="3" type="ORF">SAMN05444955_107216</name>
</gene>
<dbReference type="PANTHER" id="PTHR38462:SF1">
    <property type="entry name" value="YPRB RIBONUCLEASE H-LIKE DOMAIN-CONTAINING PROTEIN"/>
    <property type="match status" value="1"/>
</dbReference>
<dbReference type="Pfam" id="PF13482">
    <property type="entry name" value="RNase_H_2"/>
    <property type="match status" value="1"/>
</dbReference>
<dbReference type="Gene3D" id="3.30.420.10">
    <property type="entry name" value="Ribonuclease H-like superfamily/Ribonuclease H"/>
    <property type="match status" value="1"/>
</dbReference>
<dbReference type="OrthoDB" id="9790530at2"/>
<evidence type="ECO:0000313" key="3">
    <source>
        <dbReference type="EMBL" id="SEN23979.1"/>
    </source>
</evidence>
<reference evidence="3 4" key="1">
    <citation type="submission" date="2016-10" db="EMBL/GenBank/DDBJ databases">
        <authorList>
            <person name="de Groot N.N."/>
        </authorList>
    </citation>
    <scope>NUCLEOTIDE SEQUENCE [LARGE SCALE GENOMIC DNA]</scope>
    <source>
        <strain evidence="3 4">DSM 46701</strain>
    </source>
</reference>
<protein>
    <recommendedName>
        <fullName evidence="2">YprB ribonuclease H-like domain-containing protein</fullName>
    </recommendedName>
</protein>
<dbReference type="EMBL" id="FOCQ01000007">
    <property type="protein sequence ID" value="SEN23979.1"/>
    <property type="molecule type" value="Genomic_DNA"/>
</dbReference>
<feature type="region of interest" description="Disordered" evidence="1">
    <location>
        <begin position="1"/>
        <end position="26"/>
    </location>
</feature>
<accession>A0A1H8EWZ7</accession>
<dbReference type="Gene3D" id="1.25.40.10">
    <property type="entry name" value="Tetratricopeptide repeat domain"/>
    <property type="match status" value="1"/>
</dbReference>
<evidence type="ECO:0000259" key="2">
    <source>
        <dbReference type="Pfam" id="PF13482"/>
    </source>
</evidence>
<dbReference type="PANTHER" id="PTHR38462">
    <property type="entry name" value="EXONUCLEASE-LIKE PROTEIN"/>
    <property type="match status" value="1"/>
</dbReference>
<dbReference type="RefSeq" id="WP_089968163.1">
    <property type="nucleotide sequence ID" value="NZ_FOCQ01000007.1"/>
</dbReference>
<feature type="compositionally biased region" description="Basic and acidic residues" evidence="1">
    <location>
        <begin position="1"/>
        <end position="13"/>
    </location>
</feature>
<evidence type="ECO:0000313" key="4">
    <source>
        <dbReference type="Proteomes" id="UP000199695"/>
    </source>
</evidence>
<organism evidence="3 4">
    <name type="scientific">Lihuaxuella thermophila</name>
    <dbReference type="NCBI Taxonomy" id="1173111"/>
    <lineage>
        <taxon>Bacteria</taxon>
        <taxon>Bacillati</taxon>
        <taxon>Bacillota</taxon>
        <taxon>Bacilli</taxon>
        <taxon>Bacillales</taxon>
        <taxon>Thermoactinomycetaceae</taxon>
        <taxon>Lihuaxuella</taxon>
    </lineage>
</organism>
<dbReference type="SUPFAM" id="SSF53098">
    <property type="entry name" value="Ribonuclease H-like"/>
    <property type="match status" value="1"/>
</dbReference>
<dbReference type="InterPro" id="IPR036397">
    <property type="entry name" value="RNaseH_sf"/>
</dbReference>
<proteinExistence type="predicted"/>
<dbReference type="SUPFAM" id="SSF48452">
    <property type="entry name" value="TPR-like"/>
    <property type="match status" value="1"/>
</dbReference>
<dbReference type="InterPro" id="IPR038720">
    <property type="entry name" value="YprB_RNase_H-like_dom"/>
</dbReference>